<organism evidence="2 3">
    <name type="scientific">Trichoderma asperellum (strain ATCC 204424 / CBS 433.97 / NBRC 101777)</name>
    <dbReference type="NCBI Taxonomy" id="1042311"/>
    <lineage>
        <taxon>Eukaryota</taxon>
        <taxon>Fungi</taxon>
        <taxon>Dikarya</taxon>
        <taxon>Ascomycota</taxon>
        <taxon>Pezizomycotina</taxon>
        <taxon>Sordariomycetes</taxon>
        <taxon>Hypocreomycetidae</taxon>
        <taxon>Hypocreales</taxon>
        <taxon>Hypocreaceae</taxon>
        <taxon>Trichoderma</taxon>
    </lineage>
</organism>
<keyword evidence="1" id="KW-1133">Transmembrane helix</keyword>
<accession>A0A2T3YYF5</accession>
<gene>
    <name evidence="2" type="ORF">M441DRAFT_253909</name>
</gene>
<proteinExistence type="predicted"/>
<reference evidence="2 3" key="1">
    <citation type="submission" date="2016-07" db="EMBL/GenBank/DDBJ databases">
        <title>Multiple horizontal gene transfer events from other fungi enriched the ability of initially mycotrophic Trichoderma (Ascomycota) to feed on dead plant biomass.</title>
        <authorList>
            <consortium name="DOE Joint Genome Institute"/>
            <person name="Aerts A."/>
            <person name="Atanasova L."/>
            <person name="Chenthamara K."/>
            <person name="Zhang J."/>
            <person name="Grujic M."/>
            <person name="Henrissat B."/>
            <person name="Kuo A."/>
            <person name="Salamov A."/>
            <person name="Lipzen A."/>
            <person name="Labutti K."/>
            <person name="Barry K."/>
            <person name="Miao Y."/>
            <person name="Rahimi M.J."/>
            <person name="Shen Q."/>
            <person name="Grigoriev I.V."/>
            <person name="Kubicek C.P."/>
            <person name="Druzhinina I.S."/>
        </authorList>
    </citation>
    <scope>NUCLEOTIDE SEQUENCE [LARGE SCALE GENOMIC DNA]</scope>
    <source>
        <strain evidence="2 3">CBS 433.97</strain>
    </source>
</reference>
<protein>
    <submittedName>
        <fullName evidence="2">Uncharacterized protein</fullName>
    </submittedName>
</protein>
<dbReference type="AlphaFoldDB" id="A0A2T3YYF5"/>
<evidence type="ECO:0000313" key="3">
    <source>
        <dbReference type="Proteomes" id="UP000240493"/>
    </source>
</evidence>
<keyword evidence="1" id="KW-0472">Membrane</keyword>
<name>A0A2T3YYF5_TRIA4</name>
<keyword evidence="3" id="KW-1185">Reference proteome</keyword>
<evidence type="ECO:0000256" key="1">
    <source>
        <dbReference type="SAM" id="Phobius"/>
    </source>
</evidence>
<sequence length="88" mass="10006">MHKISYREYNNIQLCAKGLALVICYAMTWPLLFHVNLTPTFLATCCTLDEIKSGLSLIYDRRALSEKNIVGEISSSCPDAKEFIARYK</sequence>
<keyword evidence="1" id="KW-0812">Transmembrane</keyword>
<feature type="transmembrane region" description="Helical" evidence="1">
    <location>
        <begin position="12"/>
        <end position="32"/>
    </location>
</feature>
<dbReference type="Proteomes" id="UP000240493">
    <property type="component" value="Unassembled WGS sequence"/>
</dbReference>
<evidence type="ECO:0000313" key="2">
    <source>
        <dbReference type="EMBL" id="PTB37564.1"/>
    </source>
</evidence>
<dbReference type="EMBL" id="KZ679267">
    <property type="protein sequence ID" value="PTB37564.1"/>
    <property type="molecule type" value="Genomic_DNA"/>
</dbReference>